<sequence>MAIVQAKKELRRRIKQLLSGVTQESIARQTDLCMKSLLSLPEYKKARAISVFLSMPSGEISTTNIVKNAFQHNKKIFIPYTYKLKKALDLWPPQVMDMVQLESVSDFENLGSDKWGIPIPSAESVDRRRNCFGGLGKSEGDQELGPTDEDLDIVIMPGMAFDRRLERVGHGKGYYDFFLQRYLYHTQKAGTKMPFLVGLGLEEQLLPAEEQVPADATDYKLDALILGSGEVLRADTTRPK</sequence>
<comment type="similarity">
    <text evidence="1">Belongs to the 5-formyltetrahydrofolate cyclo-ligase family.</text>
</comment>
<keyword evidence="2 6" id="KW-0547">Nucleotide-binding</keyword>
<organism evidence="7 8">
    <name type="scientific">Microthyrium microscopicum</name>
    <dbReference type="NCBI Taxonomy" id="703497"/>
    <lineage>
        <taxon>Eukaryota</taxon>
        <taxon>Fungi</taxon>
        <taxon>Dikarya</taxon>
        <taxon>Ascomycota</taxon>
        <taxon>Pezizomycotina</taxon>
        <taxon>Dothideomycetes</taxon>
        <taxon>Dothideomycetes incertae sedis</taxon>
        <taxon>Microthyriales</taxon>
        <taxon>Microthyriaceae</taxon>
        <taxon>Microthyrium</taxon>
    </lineage>
</organism>
<dbReference type="GO" id="GO:0005524">
    <property type="term" value="F:ATP binding"/>
    <property type="evidence" value="ECO:0007669"/>
    <property type="project" value="UniProtKB-KW"/>
</dbReference>
<dbReference type="GO" id="GO:0030272">
    <property type="term" value="F:5-formyltetrahydrofolate cyclo-ligase activity"/>
    <property type="evidence" value="ECO:0007669"/>
    <property type="project" value="UniProtKB-EC"/>
</dbReference>
<dbReference type="PANTHER" id="PTHR23407">
    <property type="entry name" value="ATPASE INHIBITOR/5-FORMYLTETRAHYDROFOLATE CYCLO-LIGASE"/>
    <property type="match status" value="1"/>
</dbReference>
<feature type="binding site" evidence="6">
    <location>
        <begin position="7"/>
        <end position="11"/>
    </location>
    <ligand>
        <name>ATP</name>
        <dbReference type="ChEBI" id="CHEBI:30616"/>
    </ligand>
</feature>
<name>A0A6A6UM47_9PEZI</name>
<keyword evidence="7" id="KW-0436">Ligase</keyword>
<feature type="binding site" evidence="6">
    <location>
        <position position="59"/>
    </location>
    <ligand>
        <name>substrate</name>
    </ligand>
</feature>
<dbReference type="AlphaFoldDB" id="A0A6A6UM47"/>
<evidence type="ECO:0000256" key="1">
    <source>
        <dbReference type="ARBA" id="ARBA00010638"/>
    </source>
</evidence>
<dbReference type="Gene3D" id="3.40.50.10420">
    <property type="entry name" value="NagB/RpiA/CoA transferase-like"/>
    <property type="match status" value="1"/>
</dbReference>
<dbReference type="EC" id="6.3.3.2" evidence="5"/>
<dbReference type="InterPro" id="IPR037171">
    <property type="entry name" value="NagB/RpiA_transferase-like"/>
</dbReference>
<dbReference type="SUPFAM" id="SSF100950">
    <property type="entry name" value="NagB/RpiA/CoA transferase-like"/>
    <property type="match status" value="1"/>
</dbReference>
<proteinExistence type="inferred from homology"/>
<accession>A0A6A6UM47</accession>
<evidence type="ECO:0000256" key="6">
    <source>
        <dbReference type="PIRSR" id="PIRSR006806-1"/>
    </source>
</evidence>
<dbReference type="GO" id="GO:0035999">
    <property type="term" value="P:tetrahydrofolate interconversion"/>
    <property type="evidence" value="ECO:0007669"/>
    <property type="project" value="TreeGrafter"/>
</dbReference>
<keyword evidence="3 6" id="KW-0067">ATP-binding</keyword>
<dbReference type="OrthoDB" id="2015992at2759"/>
<evidence type="ECO:0000256" key="2">
    <source>
        <dbReference type="ARBA" id="ARBA00022741"/>
    </source>
</evidence>
<dbReference type="Pfam" id="PF01812">
    <property type="entry name" value="5-FTHF_cyc-lig"/>
    <property type="match status" value="1"/>
</dbReference>
<reference evidence="7" key="1">
    <citation type="journal article" date="2020" name="Stud. Mycol.">
        <title>101 Dothideomycetes genomes: a test case for predicting lifestyles and emergence of pathogens.</title>
        <authorList>
            <person name="Haridas S."/>
            <person name="Albert R."/>
            <person name="Binder M."/>
            <person name="Bloem J."/>
            <person name="Labutti K."/>
            <person name="Salamov A."/>
            <person name="Andreopoulos B."/>
            <person name="Baker S."/>
            <person name="Barry K."/>
            <person name="Bills G."/>
            <person name="Bluhm B."/>
            <person name="Cannon C."/>
            <person name="Castanera R."/>
            <person name="Culley D."/>
            <person name="Daum C."/>
            <person name="Ezra D."/>
            <person name="Gonzalez J."/>
            <person name="Henrissat B."/>
            <person name="Kuo A."/>
            <person name="Liang C."/>
            <person name="Lipzen A."/>
            <person name="Lutzoni F."/>
            <person name="Magnuson J."/>
            <person name="Mondo S."/>
            <person name="Nolan M."/>
            <person name="Ohm R."/>
            <person name="Pangilinan J."/>
            <person name="Park H.-J."/>
            <person name="Ramirez L."/>
            <person name="Alfaro M."/>
            <person name="Sun H."/>
            <person name="Tritt A."/>
            <person name="Yoshinaga Y."/>
            <person name="Zwiers L.-H."/>
            <person name="Turgeon B."/>
            <person name="Goodwin S."/>
            <person name="Spatafora J."/>
            <person name="Crous P."/>
            <person name="Grigoriev I."/>
        </authorList>
    </citation>
    <scope>NUCLEOTIDE SEQUENCE</scope>
    <source>
        <strain evidence="7">CBS 115976</strain>
    </source>
</reference>
<dbReference type="Proteomes" id="UP000799302">
    <property type="component" value="Unassembled WGS sequence"/>
</dbReference>
<dbReference type="InterPro" id="IPR024185">
    <property type="entry name" value="FTHF_cligase-like_sf"/>
</dbReference>
<dbReference type="InterPro" id="IPR002698">
    <property type="entry name" value="FTHF_cligase"/>
</dbReference>
<evidence type="ECO:0000256" key="4">
    <source>
        <dbReference type="ARBA" id="ARBA00036539"/>
    </source>
</evidence>
<dbReference type="EMBL" id="MU004231">
    <property type="protein sequence ID" value="KAF2672581.1"/>
    <property type="molecule type" value="Genomic_DNA"/>
</dbReference>
<evidence type="ECO:0000313" key="7">
    <source>
        <dbReference type="EMBL" id="KAF2672581.1"/>
    </source>
</evidence>
<gene>
    <name evidence="7" type="ORF">BT63DRAFT_420806</name>
</gene>
<dbReference type="GO" id="GO:0005739">
    <property type="term" value="C:mitochondrion"/>
    <property type="evidence" value="ECO:0007669"/>
    <property type="project" value="TreeGrafter"/>
</dbReference>
<feature type="binding site" evidence="6">
    <location>
        <begin position="167"/>
        <end position="175"/>
    </location>
    <ligand>
        <name>ATP</name>
        <dbReference type="ChEBI" id="CHEBI:30616"/>
    </ligand>
</feature>
<dbReference type="PIRSF" id="PIRSF006806">
    <property type="entry name" value="FTHF_cligase"/>
    <property type="match status" value="1"/>
</dbReference>
<evidence type="ECO:0000256" key="5">
    <source>
        <dbReference type="ARBA" id="ARBA00038966"/>
    </source>
</evidence>
<keyword evidence="8" id="KW-1185">Reference proteome</keyword>
<evidence type="ECO:0000313" key="8">
    <source>
        <dbReference type="Proteomes" id="UP000799302"/>
    </source>
</evidence>
<dbReference type="PANTHER" id="PTHR23407:SF1">
    <property type="entry name" value="5-FORMYLTETRAHYDROFOLATE CYCLO-LIGASE"/>
    <property type="match status" value="1"/>
</dbReference>
<feature type="binding site" evidence="6">
    <location>
        <position position="53"/>
    </location>
    <ligand>
        <name>substrate</name>
    </ligand>
</feature>
<evidence type="ECO:0000256" key="3">
    <source>
        <dbReference type="ARBA" id="ARBA00022840"/>
    </source>
</evidence>
<dbReference type="GO" id="GO:0009396">
    <property type="term" value="P:folic acid-containing compound biosynthetic process"/>
    <property type="evidence" value="ECO:0007669"/>
    <property type="project" value="TreeGrafter"/>
</dbReference>
<protein>
    <recommendedName>
        <fullName evidence="5">5-formyltetrahydrofolate cyclo-ligase</fullName>
        <ecNumber evidence="5">6.3.3.2</ecNumber>
    </recommendedName>
</protein>
<comment type="catalytic activity">
    <reaction evidence="4">
        <text>(6S)-5-formyl-5,6,7,8-tetrahydrofolate + ATP = (6R)-5,10-methenyltetrahydrofolate + ADP + phosphate</text>
        <dbReference type="Rhea" id="RHEA:10488"/>
        <dbReference type="ChEBI" id="CHEBI:30616"/>
        <dbReference type="ChEBI" id="CHEBI:43474"/>
        <dbReference type="ChEBI" id="CHEBI:57455"/>
        <dbReference type="ChEBI" id="CHEBI:57457"/>
        <dbReference type="ChEBI" id="CHEBI:456216"/>
        <dbReference type="EC" id="6.3.3.2"/>
    </reaction>
</comment>